<protein>
    <submittedName>
        <fullName evidence="10">ABC transporter permease</fullName>
    </submittedName>
</protein>
<dbReference type="GO" id="GO:0005886">
    <property type="term" value="C:plasma membrane"/>
    <property type="evidence" value="ECO:0007669"/>
    <property type="project" value="UniProtKB-SubCell"/>
</dbReference>
<dbReference type="InterPro" id="IPR047817">
    <property type="entry name" value="ABC2_TM_bact-type"/>
</dbReference>
<gene>
    <name evidence="10" type="ORF">JMN32_18310</name>
</gene>
<feature type="transmembrane region" description="Helical" evidence="8">
    <location>
        <begin position="314"/>
        <end position="331"/>
    </location>
</feature>
<evidence type="ECO:0000256" key="1">
    <source>
        <dbReference type="ARBA" id="ARBA00004651"/>
    </source>
</evidence>
<dbReference type="Proteomes" id="UP000614216">
    <property type="component" value="Unassembled WGS sequence"/>
</dbReference>
<keyword evidence="3" id="KW-0813">Transport</keyword>
<keyword evidence="7 8" id="KW-0472">Membrane</keyword>
<comment type="subcellular location">
    <subcellularLocation>
        <location evidence="1">Cell membrane</location>
        <topology evidence="1">Multi-pass membrane protein</topology>
    </subcellularLocation>
</comment>
<keyword evidence="5 8" id="KW-0812">Transmembrane</keyword>
<feature type="transmembrane region" description="Helical" evidence="8">
    <location>
        <begin position="253"/>
        <end position="276"/>
    </location>
</feature>
<comment type="similarity">
    <text evidence="2">Belongs to the ABC-2 integral membrane protein family.</text>
</comment>
<feature type="transmembrane region" description="Helical" evidence="8">
    <location>
        <begin position="288"/>
        <end position="308"/>
    </location>
</feature>
<evidence type="ECO:0000256" key="4">
    <source>
        <dbReference type="ARBA" id="ARBA00022475"/>
    </source>
</evidence>
<evidence type="ECO:0000256" key="5">
    <source>
        <dbReference type="ARBA" id="ARBA00022692"/>
    </source>
</evidence>
<keyword evidence="11" id="KW-1185">Reference proteome</keyword>
<feature type="transmembrane region" description="Helical" evidence="8">
    <location>
        <begin position="218"/>
        <end position="247"/>
    </location>
</feature>
<evidence type="ECO:0000313" key="10">
    <source>
        <dbReference type="EMBL" id="MBL6448274.1"/>
    </source>
</evidence>
<feature type="transmembrane region" description="Helical" evidence="8">
    <location>
        <begin position="343"/>
        <end position="363"/>
    </location>
</feature>
<evidence type="ECO:0000259" key="9">
    <source>
        <dbReference type="PROSITE" id="PS51012"/>
    </source>
</evidence>
<dbReference type="PANTHER" id="PTHR30294:SF29">
    <property type="entry name" value="MULTIDRUG ABC TRANSPORTER PERMEASE YBHS-RELATED"/>
    <property type="match status" value="1"/>
</dbReference>
<evidence type="ECO:0000256" key="8">
    <source>
        <dbReference type="SAM" id="Phobius"/>
    </source>
</evidence>
<keyword evidence="4" id="KW-1003">Cell membrane</keyword>
<organism evidence="10 11">
    <name type="scientific">Fulvivirga marina</name>
    <dbReference type="NCBI Taxonomy" id="2494733"/>
    <lineage>
        <taxon>Bacteria</taxon>
        <taxon>Pseudomonadati</taxon>
        <taxon>Bacteroidota</taxon>
        <taxon>Cytophagia</taxon>
        <taxon>Cytophagales</taxon>
        <taxon>Fulvivirgaceae</taxon>
        <taxon>Fulvivirga</taxon>
    </lineage>
</organism>
<evidence type="ECO:0000313" key="11">
    <source>
        <dbReference type="Proteomes" id="UP000614216"/>
    </source>
</evidence>
<evidence type="ECO:0000256" key="7">
    <source>
        <dbReference type="ARBA" id="ARBA00023136"/>
    </source>
</evidence>
<dbReference type="AlphaFoldDB" id="A0A937FYB8"/>
<proteinExistence type="inferred from homology"/>
<accession>A0A937FYB8</accession>
<dbReference type="EMBL" id="JAEUGD010000060">
    <property type="protein sequence ID" value="MBL6448274.1"/>
    <property type="molecule type" value="Genomic_DNA"/>
</dbReference>
<dbReference type="PROSITE" id="PS51012">
    <property type="entry name" value="ABC_TM2"/>
    <property type="match status" value="1"/>
</dbReference>
<reference evidence="10" key="1">
    <citation type="submission" date="2021-01" db="EMBL/GenBank/DDBJ databases">
        <title>Fulvivirga kasyanovii gen. nov., sp nov., a novel member of the phylum Bacteroidetes isolated from seawater in a mussel farm.</title>
        <authorList>
            <person name="Zhao L.-H."/>
            <person name="Wang Z.-J."/>
        </authorList>
    </citation>
    <scope>NUCLEOTIDE SEQUENCE</scope>
    <source>
        <strain evidence="10">29W222</strain>
    </source>
</reference>
<feature type="transmembrane region" description="Helical" evidence="8">
    <location>
        <begin position="174"/>
        <end position="198"/>
    </location>
</feature>
<sequence>MNMIKVFWAFIQKEVYHILRDRRTLLILFGMPIAQVLIFGFAVTNEFKNANIDILDHAKDQTSQKLIRHVTSSGHFKINRMLLAEHEMESGFKSGKTDLIMVIPADFSKDLYTWDQAEIQLIADGSDPNMANALEQYAKAMINGFLFQEFKQSAKPYLIGIETRMLYNPLLESAYNFIPGTIALILLIISAMMTSLTIAREKEQGTMEILLVSPLPPLLIILGKVAPYAILSFIDAVLILIMGYFIFDVPVTGSVILLLLLCMVYVITALSLGTLISTTSETQQDAMMKSLIGLLMPSTLLSGFIFPLTSMPEILQYIGHIIPATYFIEILKGVMLRGVGIEYILFEVGMLLFMIVAFLTLTWKKFKIRLE</sequence>
<evidence type="ECO:0000256" key="6">
    <source>
        <dbReference type="ARBA" id="ARBA00022989"/>
    </source>
</evidence>
<comment type="caution">
    <text evidence="10">The sequence shown here is derived from an EMBL/GenBank/DDBJ whole genome shotgun (WGS) entry which is preliminary data.</text>
</comment>
<evidence type="ECO:0000256" key="2">
    <source>
        <dbReference type="ARBA" id="ARBA00007783"/>
    </source>
</evidence>
<keyword evidence="6 8" id="KW-1133">Transmembrane helix</keyword>
<evidence type="ECO:0000256" key="3">
    <source>
        <dbReference type="ARBA" id="ARBA00022448"/>
    </source>
</evidence>
<name>A0A937FYB8_9BACT</name>
<dbReference type="InterPro" id="IPR013525">
    <property type="entry name" value="ABC2_TM"/>
</dbReference>
<dbReference type="Gene3D" id="3.40.1710.10">
    <property type="entry name" value="abc type-2 transporter like domain"/>
    <property type="match status" value="1"/>
</dbReference>
<dbReference type="PANTHER" id="PTHR30294">
    <property type="entry name" value="MEMBRANE COMPONENT OF ABC TRANSPORTER YHHJ-RELATED"/>
    <property type="match status" value="1"/>
</dbReference>
<feature type="domain" description="ABC transmembrane type-2" evidence="9">
    <location>
        <begin position="143"/>
        <end position="369"/>
    </location>
</feature>
<feature type="transmembrane region" description="Helical" evidence="8">
    <location>
        <begin position="25"/>
        <end position="43"/>
    </location>
</feature>
<dbReference type="InterPro" id="IPR051449">
    <property type="entry name" value="ABC-2_transporter_component"/>
</dbReference>
<dbReference type="Pfam" id="PF12698">
    <property type="entry name" value="ABC2_membrane_3"/>
    <property type="match status" value="1"/>
</dbReference>
<dbReference type="GO" id="GO:0140359">
    <property type="term" value="F:ABC-type transporter activity"/>
    <property type="evidence" value="ECO:0007669"/>
    <property type="project" value="InterPro"/>
</dbReference>
<dbReference type="RefSeq" id="WP_202857816.1">
    <property type="nucleotide sequence ID" value="NZ_JAEUGD010000060.1"/>
</dbReference>